<keyword evidence="2" id="KW-1185">Reference proteome</keyword>
<evidence type="ECO:0000313" key="2">
    <source>
        <dbReference type="Proteomes" id="UP001239111"/>
    </source>
</evidence>
<gene>
    <name evidence="1" type="ORF">QAD02_006415</name>
</gene>
<evidence type="ECO:0000313" key="1">
    <source>
        <dbReference type="EMBL" id="KAJ8664753.1"/>
    </source>
</evidence>
<reference evidence="1" key="1">
    <citation type="submission" date="2023-04" db="EMBL/GenBank/DDBJ databases">
        <title>A chromosome-level genome assembly of the parasitoid wasp Eretmocerus hayati.</title>
        <authorList>
            <person name="Zhong Y."/>
            <person name="Liu S."/>
            <person name="Liu Y."/>
        </authorList>
    </citation>
    <scope>NUCLEOTIDE SEQUENCE</scope>
    <source>
        <strain evidence="1">ZJU_SS_LIU_2023</strain>
    </source>
</reference>
<organism evidence="1 2">
    <name type="scientific">Eretmocerus hayati</name>
    <dbReference type="NCBI Taxonomy" id="131215"/>
    <lineage>
        <taxon>Eukaryota</taxon>
        <taxon>Metazoa</taxon>
        <taxon>Ecdysozoa</taxon>
        <taxon>Arthropoda</taxon>
        <taxon>Hexapoda</taxon>
        <taxon>Insecta</taxon>
        <taxon>Pterygota</taxon>
        <taxon>Neoptera</taxon>
        <taxon>Endopterygota</taxon>
        <taxon>Hymenoptera</taxon>
        <taxon>Apocrita</taxon>
        <taxon>Proctotrupomorpha</taxon>
        <taxon>Chalcidoidea</taxon>
        <taxon>Aphelinidae</taxon>
        <taxon>Aphelininae</taxon>
        <taxon>Eretmocerus</taxon>
    </lineage>
</organism>
<accession>A0ACC2N1A6</accession>
<name>A0ACC2N1A6_9HYME</name>
<sequence length="419" mass="48399">MLSDKQRKDKLRIYERRLSRCRKELAELEKGELLLRAVRHLPPKTHTKKTTMPNLQQQQRQGQGQQPHAPQRMHRSSSGYSQLQYNYASDPDEPIEPVQGHRQRPHRSRSPISREDSERDARSHTPVRSPEPLSCDDQSGDNEQSAHSNTPSNSESEYSDQDELKAGLDSPYIDSDEEDDAALDIDKELNKWLVDLRNHTSKPLELSQSTIVRLQTILSAGLLENKERKELLKKISRVGDGINLEAPEMNSEISNNLKSPESTKENYLKQYQTMIGATLSEAATLIDLLTDVLPTLDKKLSKKLIRSLSNIIRVNADLRQMITIARKDNATQDYDNKIQRILKKTEPTSFLFGDDVKSLMDGARSDEENNWFLYCAKCMNRRLGLLETRNSKYHGGKLSRFFDVQRHWIKRFDKKRMQY</sequence>
<comment type="caution">
    <text evidence="1">The sequence shown here is derived from an EMBL/GenBank/DDBJ whole genome shotgun (WGS) entry which is preliminary data.</text>
</comment>
<protein>
    <submittedName>
        <fullName evidence="1">Uncharacterized protein</fullName>
    </submittedName>
</protein>
<dbReference type="Proteomes" id="UP001239111">
    <property type="component" value="Chromosome 4"/>
</dbReference>
<dbReference type="EMBL" id="CM056744">
    <property type="protein sequence ID" value="KAJ8664753.1"/>
    <property type="molecule type" value="Genomic_DNA"/>
</dbReference>
<proteinExistence type="predicted"/>